<dbReference type="SUPFAM" id="SSF53474">
    <property type="entry name" value="alpha/beta-Hydrolases"/>
    <property type="match status" value="1"/>
</dbReference>
<evidence type="ECO:0000313" key="1">
    <source>
        <dbReference type="EMBL" id="XAN06989.1"/>
    </source>
</evidence>
<keyword evidence="2" id="KW-1185">Reference proteome</keyword>
<dbReference type="EMBL" id="CP154795">
    <property type="protein sequence ID" value="XAN06989.1"/>
    <property type="molecule type" value="Genomic_DNA"/>
</dbReference>
<dbReference type="Gene3D" id="3.40.50.1820">
    <property type="entry name" value="alpha/beta hydrolase"/>
    <property type="match status" value="1"/>
</dbReference>
<proteinExistence type="predicted"/>
<reference evidence="1 2" key="1">
    <citation type="submission" date="2024-04" db="EMBL/GenBank/DDBJ databases">
        <title>Isolation of an actinomycete strain from pig manure.</title>
        <authorList>
            <person name="Gong T."/>
            <person name="Yu Z."/>
            <person name="An M."/>
            <person name="Wei C."/>
            <person name="Yang W."/>
            <person name="Liu L."/>
        </authorList>
    </citation>
    <scope>NUCLEOTIDE SEQUENCE [LARGE SCALE GENOMIC DNA]</scope>
    <source>
        <strain evidence="1 2">ZF39</strain>
    </source>
</reference>
<evidence type="ECO:0000313" key="2">
    <source>
        <dbReference type="Proteomes" id="UP001442841"/>
    </source>
</evidence>
<organism evidence="1 2">
    <name type="scientific">Ammonicoccus fulvus</name>
    <dbReference type="NCBI Taxonomy" id="3138240"/>
    <lineage>
        <taxon>Bacteria</taxon>
        <taxon>Bacillati</taxon>
        <taxon>Actinomycetota</taxon>
        <taxon>Actinomycetes</taxon>
        <taxon>Propionibacteriales</taxon>
        <taxon>Propionibacteriaceae</taxon>
        <taxon>Ammonicoccus</taxon>
    </lineage>
</organism>
<dbReference type="InterPro" id="IPR029058">
    <property type="entry name" value="AB_hydrolase_fold"/>
</dbReference>
<accession>A0ABZ3FLR1</accession>
<protein>
    <submittedName>
        <fullName evidence="1">Uncharacterized protein</fullName>
    </submittedName>
</protein>
<name>A0ABZ3FLR1_9ACTN</name>
<sequence>MITPLLMTLGVALVLALLFAPFEALRWWATQGARESRETAAALRDIRRSIEVARSATLPQLDDRSCYVVYLSGVGAVDHEVSPEGEGPLLDDLRTRMPDTLLISDVYPYSPSNLPLLSGRWSSWWWRLIERWGRGRFTSVLQFLVYLRNVLQFAVSADDRYGPMYSLGVAGVIWDRLQASGYRPGCGRPVVLFGWSGGAQIALSAAWYLTGAGMPVYLLSLGGVITSDPGLDRITHVWHIKGTRDWVQGIGALFPGRWPGRSNTFWARAVDDGRITIRTVGAMGHLGRGSYLSRSRTPDGRTCREVVADTIVDILREAGLTKAPPGDSGKTP</sequence>
<dbReference type="RefSeq" id="WP_425308433.1">
    <property type="nucleotide sequence ID" value="NZ_CP154795.1"/>
</dbReference>
<dbReference type="Proteomes" id="UP001442841">
    <property type="component" value="Chromosome"/>
</dbReference>
<gene>
    <name evidence="1" type="ORF">AADG42_06645</name>
</gene>